<dbReference type="GO" id="GO:0042981">
    <property type="term" value="P:regulation of apoptotic process"/>
    <property type="evidence" value="ECO:0007669"/>
    <property type="project" value="InterPro"/>
</dbReference>
<evidence type="ECO:0000256" key="4">
    <source>
        <dbReference type="SAM" id="Phobius"/>
    </source>
</evidence>
<dbReference type="SMART" id="SM00337">
    <property type="entry name" value="BCL"/>
    <property type="match status" value="1"/>
</dbReference>
<dbReference type="InterPro" id="IPR026298">
    <property type="entry name" value="Bcl-2_fam"/>
</dbReference>
<evidence type="ECO:0000259" key="5">
    <source>
        <dbReference type="SMART" id="SM00337"/>
    </source>
</evidence>
<dbReference type="InterPro" id="IPR002475">
    <property type="entry name" value="Bcl2-like"/>
</dbReference>
<name>A0A3R7M275_PENVA</name>
<evidence type="ECO:0000256" key="2">
    <source>
        <dbReference type="ARBA" id="ARBA00022703"/>
    </source>
</evidence>
<feature type="region of interest" description="Disordered" evidence="3">
    <location>
        <begin position="1"/>
        <end position="89"/>
    </location>
</feature>
<reference evidence="6 7" key="1">
    <citation type="submission" date="2018-04" db="EMBL/GenBank/DDBJ databases">
        <authorList>
            <person name="Zhang X."/>
            <person name="Yuan J."/>
            <person name="Li F."/>
            <person name="Xiang J."/>
        </authorList>
    </citation>
    <scope>NUCLEOTIDE SEQUENCE [LARGE SCALE GENOMIC DNA]</scope>
    <source>
        <tissue evidence="6">Muscle</tissue>
    </source>
</reference>
<dbReference type="EMBL" id="QCYY01002522">
    <property type="protein sequence ID" value="ROT69750.1"/>
    <property type="molecule type" value="Genomic_DNA"/>
</dbReference>
<dbReference type="PANTHER" id="PTHR11256">
    <property type="entry name" value="BCL-2 RELATED"/>
    <property type="match status" value="1"/>
</dbReference>
<dbReference type="SUPFAM" id="SSF56854">
    <property type="entry name" value="Bcl-2 inhibitors of programmed cell death"/>
    <property type="match status" value="1"/>
</dbReference>
<dbReference type="GO" id="GO:0005741">
    <property type="term" value="C:mitochondrial outer membrane"/>
    <property type="evidence" value="ECO:0007669"/>
    <property type="project" value="TreeGrafter"/>
</dbReference>
<dbReference type="InterPro" id="IPR046371">
    <property type="entry name" value="Bcl-2_BH1-3"/>
</dbReference>
<dbReference type="PANTHER" id="PTHR11256:SF21">
    <property type="entry name" value="BCL-2 BCL-2 HOMOLOGY REGION 1-3 DOMAIN-CONTAINING PROTEIN"/>
    <property type="match status" value="1"/>
</dbReference>
<dbReference type="GO" id="GO:0097192">
    <property type="term" value="P:extrinsic apoptotic signaling pathway in absence of ligand"/>
    <property type="evidence" value="ECO:0007669"/>
    <property type="project" value="TreeGrafter"/>
</dbReference>
<evidence type="ECO:0000256" key="1">
    <source>
        <dbReference type="ARBA" id="ARBA00009458"/>
    </source>
</evidence>
<feature type="transmembrane region" description="Helical" evidence="4">
    <location>
        <begin position="430"/>
        <end position="452"/>
    </location>
</feature>
<dbReference type="PRINTS" id="PR01862">
    <property type="entry name" value="BCL2FAMILY"/>
</dbReference>
<dbReference type="OrthoDB" id="6080198at2759"/>
<dbReference type="STRING" id="6689.A0A3R7M275"/>
<dbReference type="Proteomes" id="UP000283509">
    <property type="component" value="Unassembled WGS sequence"/>
</dbReference>
<dbReference type="Pfam" id="PF00452">
    <property type="entry name" value="Bcl-2"/>
    <property type="match status" value="1"/>
</dbReference>
<feature type="compositionally biased region" description="Polar residues" evidence="3">
    <location>
        <begin position="11"/>
        <end position="38"/>
    </location>
</feature>
<dbReference type="GO" id="GO:0008630">
    <property type="term" value="P:intrinsic apoptotic signaling pathway in response to DNA damage"/>
    <property type="evidence" value="ECO:0007669"/>
    <property type="project" value="TreeGrafter"/>
</dbReference>
<accession>A0A3R7M275</accession>
<proteinExistence type="inferred from homology"/>
<reference evidence="6 7" key="2">
    <citation type="submission" date="2019-01" db="EMBL/GenBank/DDBJ databases">
        <title>The decoding of complex shrimp genome reveals the adaptation for benthos swimmer, frequently molting mechanism and breeding impact on genome.</title>
        <authorList>
            <person name="Sun Y."/>
            <person name="Gao Y."/>
            <person name="Yu Y."/>
        </authorList>
    </citation>
    <scope>NUCLEOTIDE SEQUENCE [LARGE SCALE GENOMIC DNA]</scope>
    <source>
        <tissue evidence="6">Muscle</tissue>
    </source>
</reference>
<dbReference type="GO" id="GO:0001836">
    <property type="term" value="P:release of cytochrome c from mitochondria"/>
    <property type="evidence" value="ECO:0007669"/>
    <property type="project" value="TreeGrafter"/>
</dbReference>
<feature type="region of interest" description="Disordered" evidence="3">
    <location>
        <begin position="145"/>
        <end position="173"/>
    </location>
</feature>
<evidence type="ECO:0000313" key="6">
    <source>
        <dbReference type="EMBL" id="ROT69750.1"/>
    </source>
</evidence>
<sequence length="458" mass="51438">MAKGFIDTPVEENSITRPSSLNTGEIRQAPQVAQNGGDANTGGAEEALDGRIEENLVSAISSPPPYSASFSPASASSGSPGPEYQADHHFSLPILPPYQQNANRSVEELNELALQDSENNNVDENSNDQQYDQYANYHQEYGRHQFVPDQSVRPRTRMSQPSSDEPDHVPYNNEYSIRRRSGSFSHRRNQSEDLSLSSASFDSGLGYPQLPNVNSAAGYSQTYRLPRLPSQQDRWIEERRPPRCAQTGAHDTPRGWFPLSLRGGGYGPQPPPTQENVRQEAQELLLNFTSDELQRHHLHVSENDIIRKGFSNPAMIRAGQELRMLADAFAETEERKSVRRMAEKVNMASINMENFFSLCGELFHGGITRERIVALFTFVGDVAVHQVRHRGEQFLSVLLKWSFRYLVDHICKWVQEAGGWGVVLNQGMNFIYKSVVFMCCLVGTVAGGVYIWKSLKEM</sequence>
<dbReference type="InterPro" id="IPR036834">
    <property type="entry name" value="Bcl-2-like_sf"/>
</dbReference>
<dbReference type="GO" id="GO:0051400">
    <property type="term" value="F:BH domain binding"/>
    <property type="evidence" value="ECO:0007669"/>
    <property type="project" value="TreeGrafter"/>
</dbReference>
<feature type="compositionally biased region" description="Low complexity" evidence="3">
    <location>
        <begin position="67"/>
        <end position="82"/>
    </location>
</feature>
<keyword evidence="4" id="KW-1133">Transmembrane helix</keyword>
<keyword evidence="4" id="KW-0472">Membrane</keyword>
<gene>
    <name evidence="6" type="ORF">C7M84_012029</name>
</gene>
<dbReference type="PROSITE" id="PS50062">
    <property type="entry name" value="BCL2_FAMILY"/>
    <property type="match status" value="1"/>
</dbReference>
<comment type="similarity">
    <text evidence="1">Belongs to the Bcl-2 family.</text>
</comment>
<dbReference type="AlphaFoldDB" id="A0A3R7M275"/>
<feature type="domain" description="Bcl-2 Bcl-2 homology region 1-3" evidence="5">
    <location>
        <begin position="322"/>
        <end position="420"/>
    </location>
</feature>
<organism evidence="6 7">
    <name type="scientific">Penaeus vannamei</name>
    <name type="common">Whiteleg shrimp</name>
    <name type="synonym">Litopenaeus vannamei</name>
    <dbReference type="NCBI Taxonomy" id="6689"/>
    <lineage>
        <taxon>Eukaryota</taxon>
        <taxon>Metazoa</taxon>
        <taxon>Ecdysozoa</taxon>
        <taxon>Arthropoda</taxon>
        <taxon>Crustacea</taxon>
        <taxon>Multicrustacea</taxon>
        <taxon>Malacostraca</taxon>
        <taxon>Eumalacostraca</taxon>
        <taxon>Eucarida</taxon>
        <taxon>Decapoda</taxon>
        <taxon>Dendrobranchiata</taxon>
        <taxon>Penaeoidea</taxon>
        <taxon>Penaeidae</taxon>
        <taxon>Penaeus</taxon>
    </lineage>
</organism>
<protein>
    <submittedName>
        <fullName evidence="6">Apoptosis regulator BAX</fullName>
    </submittedName>
</protein>
<keyword evidence="2" id="KW-0053">Apoptosis</keyword>
<dbReference type="Gene3D" id="1.10.437.10">
    <property type="entry name" value="Blc2-like"/>
    <property type="match status" value="1"/>
</dbReference>
<evidence type="ECO:0000256" key="3">
    <source>
        <dbReference type="SAM" id="MobiDB-lite"/>
    </source>
</evidence>
<keyword evidence="7" id="KW-1185">Reference proteome</keyword>
<evidence type="ECO:0000313" key="7">
    <source>
        <dbReference type="Proteomes" id="UP000283509"/>
    </source>
</evidence>
<comment type="caution">
    <text evidence="6">The sequence shown here is derived from an EMBL/GenBank/DDBJ whole genome shotgun (WGS) entry which is preliminary data.</text>
</comment>
<keyword evidence="4" id="KW-0812">Transmembrane</keyword>